<organism evidence="3 4">
    <name type="scientific">Cladonia borealis</name>
    <dbReference type="NCBI Taxonomy" id="184061"/>
    <lineage>
        <taxon>Eukaryota</taxon>
        <taxon>Fungi</taxon>
        <taxon>Dikarya</taxon>
        <taxon>Ascomycota</taxon>
        <taxon>Pezizomycotina</taxon>
        <taxon>Lecanoromycetes</taxon>
        <taxon>OSLEUM clade</taxon>
        <taxon>Lecanoromycetidae</taxon>
        <taxon>Lecanorales</taxon>
        <taxon>Lecanorineae</taxon>
        <taxon>Cladoniaceae</taxon>
        <taxon>Cladonia</taxon>
    </lineage>
</organism>
<feature type="signal peptide" evidence="2">
    <location>
        <begin position="1"/>
        <end position="17"/>
    </location>
</feature>
<dbReference type="PANTHER" id="PTHR35567:SF1">
    <property type="entry name" value="CONSERVED FUNGAL PROTEIN (AFU_ORTHOLOGUE AFUA_1G14230)"/>
    <property type="match status" value="1"/>
</dbReference>
<dbReference type="EMBL" id="JAFEKC020000012">
    <property type="protein sequence ID" value="KAK0511792.1"/>
    <property type="molecule type" value="Genomic_DNA"/>
</dbReference>
<dbReference type="InterPro" id="IPR021851">
    <property type="entry name" value="DUF3455"/>
</dbReference>
<dbReference type="PANTHER" id="PTHR35567">
    <property type="entry name" value="MALATE DEHYDROGENASE (AFU_ORTHOLOGUE AFUA_2G13800)"/>
    <property type="match status" value="1"/>
</dbReference>
<sequence length="265" mass="27544">MQFELLFLSLLAVLASSAVISPLHHHDWSQSDRQFYTAVNAIRTSSPSSLSCTMPQPSDMPSSALPPPSPGLSVFHVAVGRGTQNYTCPSTSSPSSPPLALGALANLYNATCLASFSTPSPLTAVPPILALSASPPALQDTTPPHPLPASSLLTGHHYFTNSTLPTFNLNQASTDSAFGVYFSEKKFNVTAPSGSSMGSDGSTAVPWLKLMVVGEGTVGGDAGVGAGVKEVYRVNTAGGNAPSSCEGRVGETFEMQYAAEYWFLG</sequence>
<evidence type="ECO:0000313" key="3">
    <source>
        <dbReference type="EMBL" id="KAK0511792.1"/>
    </source>
</evidence>
<evidence type="ECO:0008006" key="5">
    <source>
        <dbReference type="Google" id="ProtNLM"/>
    </source>
</evidence>
<evidence type="ECO:0000256" key="2">
    <source>
        <dbReference type="SAM" id="SignalP"/>
    </source>
</evidence>
<name>A0AA39QYV8_9LECA</name>
<reference evidence="3" key="1">
    <citation type="submission" date="2023-03" db="EMBL/GenBank/DDBJ databases">
        <title>Complete genome of Cladonia borealis.</title>
        <authorList>
            <person name="Park H."/>
        </authorList>
    </citation>
    <scope>NUCLEOTIDE SEQUENCE</scope>
    <source>
        <strain evidence="3">ANT050790</strain>
    </source>
</reference>
<dbReference type="AlphaFoldDB" id="A0AA39QYV8"/>
<keyword evidence="2" id="KW-0732">Signal</keyword>
<dbReference type="Pfam" id="PF11937">
    <property type="entry name" value="DUF3455"/>
    <property type="match status" value="1"/>
</dbReference>
<protein>
    <recommendedName>
        <fullName evidence="5">Malate dehydrogenase</fullName>
    </recommendedName>
</protein>
<dbReference type="Proteomes" id="UP001166286">
    <property type="component" value="Unassembled WGS sequence"/>
</dbReference>
<feature type="compositionally biased region" description="Polar residues" evidence="1">
    <location>
        <begin position="46"/>
        <end position="56"/>
    </location>
</feature>
<feature type="chain" id="PRO_5041272880" description="Malate dehydrogenase" evidence="2">
    <location>
        <begin position="18"/>
        <end position="265"/>
    </location>
</feature>
<feature type="region of interest" description="Disordered" evidence="1">
    <location>
        <begin position="46"/>
        <end position="66"/>
    </location>
</feature>
<comment type="caution">
    <text evidence="3">The sequence shown here is derived from an EMBL/GenBank/DDBJ whole genome shotgun (WGS) entry which is preliminary data.</text>
</comment>
<evidence type="ECO:0000313" key="4">
    <source>
        <dbReference type="Proteomes" id="UP001166286"/>
    </source>
</evidence>
<proteinExistence type="predicted"/>
<keyword evidence="4" id="KW-1185">Reference proteome</keyword>
<evidence type="ECO:0000256" key="1">
    <source>
        <dbReference type="SAM" id="MobiDB-lite"/>
    </source>
</evidence>
<accession>A0AA39QYV8</accession>
<gene>
    <name evidence="3" type="ORF">JMJ35_005642</name>
</gene>